<dbReference type="Gene3D" id="3.60.15.10">
    <property type="entry name" value="Ribonuclease Z/Hydroxyacylglutathione hydrolase-like"/>
    <property type="match status" value="1"/>
</dbReference>
<dbReference type="Pfam" id="PF00753">
    <property type="entry name" value="Lactamase_B"/>
    <property type="match status" value="1"/>
</dbReference>
<keyword evidence="4" id="KW-1185">Reference proteome</keyword>
<dbReference type="InterPro" id="IPR001279">
    <property type="entry name" value="Metallo-B-lactamas"/>
</dbReference>
<dbReference type="PANTHER" id="PTHR42951:SF4">
    <property type="entry name" value="ACYL-COENZYME A THIOESTERASE MBLAC2"/>
    <property type="match status" value="1"/>
</dbReference>
<dbReference type="PANTHER" id="PTHR42951">
    <property type="entry name" value="METALLO-BETA-LACTAMASE DOMAIN-CONTAINING"/>
    <property type="match status" value="1"/>
</dbReference>
<sequence>MRQTATEGGHGPVDFVSDAPRPGSPDVVWRHGVGSARRRRNGGEPPIQVHHYDEHTVILRQSKSLSYEAPFLYLLFGNERALLLDTGATAEPERFPLRATVDGLVEEWLRAHPREGYELVVAHSHGHGDHVAADPQFEGRAGTTVVPREAAAVREFFGLGAERPDDALPFDLGGRVLEVLWTPGHHEAAVTLYDPWTGVLLTGDTVLPGRLFAFDAEAFLASMDRLVDFAAARPVSHVLGCHVEMTRRPGRDYPIGADYQPRERGLSLGAGHLTAVRDAVAAAAGSPGVHRHPDFVLYLQPGEREFGRLLRRGRTHKALRKLLGR</sequence>
<feature type="region of interest" description="Disordered" evidence="1">
    <location>
        <begin position="1"/>
        <end position="27"/>
    </location>
</feature>
<evidence type="ECO:0000259" key="2">
    <source>
        <dbReference type="SMART" id="SM00849"/>
    </source>
</evidence>
<dbReference type="InterPro" id="IPR036866">
    <property type="entry name" value="RibonucZ/Hydroxyglut_hydro"/>
</dbReference>
<dbReference type="SMART" id="SM00849">
    <property type="entry name" value="Lactamase_B"/>
    <property type="match status" value="1"/>
</dbReference>
<comment type="caution">
    <text evidence="3">The sequence shown here is derived from an EMBL/GenBank/DDBJ whole genome shotgun (WGS) entry which is preliminary data.</text>
</comment>
<accession>A0ABS7Q8V7</accession>
<feature type="domain" description="Metallo-beta-lactamase" evidence="2">
    <location>
        <begin position="69"/>
        <end position="242"/>
    </location>
</feature>
<dbReference type="EMBL" id="JAINZZ010000021">
    <property type="protein sequence ID" value="MBY8879561.1"/>
    <property type="molecule type" value="Genomic_DNA"/>
</dbReference>
<name>A0ABS7Q8V7_9ACTN</name>
<reference evidence="3 4" key="1">
    <citation type="submission" date="2021-08" db="EMBL/GenBank/DDBJ databases">
        <title>WGS of actinomycetes from Thailand.</title>
        <authorList>
            <person name="Thawai C."/>
        </authorList>
    </citation>
    <scope>NUCLEOTIDE SEQUENCE [LARGE SCALE GENOMIC DNA]</scope>
    <source>
        <strain evidence="3 4">PLK6-54</strain>
    </source>
</reference>
<dbReference type="Proteomes" id="UP000778578">
    <property type="component" value="Unassembled WGS sequence"/>
</dbReference>
<evidence type="ECO:0000256" key="1">
    <source>
        <dbReference type="SAM" id="MobiDB-lite"/>
    </source>
</evidence>
<protein>
    <submittedName>
        <fullName evidence="3">MBL fold metallo-hydrolase</fullName>
    </submittedName>
</protein>
<dbReference type="SUPFAM" id="SSF56281">
    <property type="entry name" value="Metallo-hydrolase/oxidoreductase"/>
    <property type="match status" value="1"/>
</dbReference>
<proteinExistence type="predicted"/>
<gene>
    <name evidence="3" type="ORF">K7862_18225</name>
</gene>
<dbReference type="InterPro" id="IPR050855">
    <property type="entry name" value="NDM-1-like"/>
</dbReference>
<organism evidence="3 4">
    <name type="scientific">Actinacidiphila acidipaludis</name>
    <dbReference type="NCBI Taxonomy" id="2873382"/>
    <lineage>
        <taxon>Bacteria</taxon>
        <taxon>Bacillati</taxon>
        <taxon>Actinomycetota</taxon>
        <taxon>Actinomycetes</taxon>
        <taxon>Kitasatosporales</taxon>
        <taxon>Streptomycetaceae</taxon>
        <taxon>Actinacidiphila</taxon>
    </lineage>
</organism>
<evidence type="ECO:0000313" key="3">
    <source>
        <dbReference type="EMBL" id="MBY8879561.1"/>
    </source>
</evidence>
<evidence type="ECO:0000313" key="4">
    <source>
        <dbReference type="Proteomes" id="UP000778578"/>
    </source>
</evidence>